<reference evidence="3" key="1">
    <citation type="submission" date="2021-02" db="EMBL/GenBank/DDBJ databases">
        <authorList>
            <person name="Nowell W R."/>
        </authorList>
    </citation>
    <scope>NUCLEOTIDE SEQUENCE</scope>
</reference>
<organism evidence="3 4">
    <name type="scientific">Didymodactylos carnosus</name>
    <dbReference type="NCBI Taxonomy" id="1234261"/>
    <lineage>
        <taxon>Eukaryota</taxon>
        <taxon>Metazoa</taxon>
        <taxon>Spiralia</taxon>
        <taxon>Gnathifera</taxon>
        <taxon>Rotifera</taxon>
        <taxon>Eurotatoria</taxon>
        <taxon>Bdelloidea</taxon>
        <taxon>Philodinida</taxon>
        <taxon>Philodinidae</taxon>
        <taxon>Didymodactylos</taxon>
    </lineage>
</organism>
<gene>
    <name evidence="2" type="ORF">OVA965_LOCUS14416</name>
    <name evidence="3" type="ORF">TMI583_LOCUS14419</name>
</gene>
<evidence type="ECO:0000313" key="2">
    <source>
        <dbReference type="EMBL" id="CAF0998055.1"/>
    </source>
</evidence>
<evidence type="ECO:0000313" key="3">
    <source>
        <dbReference type="EMBL" id="CAF3767653.1"/>
    </source>
</evidence>
<dbReference type="EMBL" id="CAJNOK010006238">
    <property type="protein sequence ID" value="CAF0998055.1"/>
    <property type="molecule type" value="Genomic_DNA"/>
</dbReference>
<name>A0A8S2IY36_9BILA</name>
<sequence length="172" mass="19540">MPSCKHPSRHPRVKRGLGLSIRPLPKGQKRISATMAKSMNRKYRQDFKRLEQALKENDLLCNECFYHEQRRMNSKSTTSDITVIIAEEDEGRSNNVLKETASSQSGFGTPQSDSLLPLPQTPLKCDFGIFNSMKNPLLWSPRKEEKQYISLHGKEKFNAMLEIAGSSPLSDM</sequence>
<evidence type="ECO:0000256" key="1">
    <source>
        <dbReference type="SAM" id="MobiDB-lite"/>
    </source>
</evidence>
<proteinExistence type="predicted"/>
<accession>A0A8S2IY36</accession>
<feature type="region of interest" description="Disordered" evidence="1">
    <location>
        <begin position="1"/>
        <end position="29"/>
    </location>
</feature>
<protein>
    <submittedName>
        <fullName evidence="3">Uncharacterized protein</fullName>
    </submittedName>
</protein>
<evidence type="ECO:0000313" key="4">
    <source>
        <dbReference type="Proteomes" id="UP000682733"/>
    </source>
</evidence>
<dbReference type="EMBL" id="CAJOBA010006246">
    <property type="protein sequence ID" value="CAF3767653.1"/>
    <property type="molecule type" value="Genomic_DNA"/>
</dbReference>
<comment type="caution">
    <text evidence="3">The sequence shown here is derived from an EMBL/GenBank/DDBJ whole genome shotgun (WGS) entry which is preliminary data.</text>
</comment>
<dbReference type="AlphaFoldDB" id="A0A8S2IY36"/>
<dbReference type="Proteomes" id="UP000682733">
    <property type="component" value="Unassembled WGS sequence"/>
</dbReference>
<dbReference type="Proteomes" id="UP000677228">
    <property type="component" value="Unassembled WGS sequence"/>
</dbReference>
<feature type="compositionally biased region" description="Basic residues" evidence="1">
    <location>
        <begin position="1"/>
        <end position="15"/>
    </location>
</feature>